<gene>
    <name evidence="1" type="ORF">UFOPK1506_00619</name>
</gene>
<dbReference type="EMBL" id="CAEZSV010000095">
    <property type="protein sequence ID" value="CAB4553701.1"/>
    <property type="molecule type" value="Genomic_DNA"/>
</dbReference>
<evidence type="ECO:0000313" key="1">
    <source>
        <dbReference type="EMBL" id="CAB4553701.1"/>
    </source>
</evidence>
<reference evidence="1" key="1">
    <citation type="submission" date="2020-05" db="EMBL/GenBank/DDBJ databases">
        <authorList>
            <person name="Chiriac C."/>
            <person name="Salcher M."/>
            <person name="Ghai R."/>
            <person name="Kavagutti S V."/>
        </authorList>
    </citation>
    <scope>NUCLEOTIDE SEQUENCE</scope>
</reference>
<sequence length="203" mass="24303">MHPSLFDNLSHRRIHKWVASLSFAPKLKFLAWFVITHSSKLWRVIIFFSVRIVMQHVRIELSPRNLLSEYFMSFTFAQFSQQRPRMNFAPFEMRAQFTRTINSGHIARFIVISKRTLLELTPSFMCSVLTSFENFTAIGAIPRREISRIGTWRYRIYVFRCRNCFPPTVEHPTFVERCIDPVIRAIWFPYSTWRNRVRATNFD</sequence>
<protein>
    <submittedName>
        <fullName evidence="1">Unannotated protein</fullName>
    </submittedName>
</protein>
<dbReference type="AlphaFoldDB" id="A0A6J6CQM1"/>
<accession>A0A6J6CQM1</accession>
<name>A0A6J6CQM1_9ZZZZ</name>
<proteinExistence type="predicted"/>
<organism evidence="1">
    <name type="scientific">freshwater metagenome</name>
    <dbReference type="NCBI Taxonomy" id="449393"/>
    <lineage>
        <taxon>unclassified sequences</taxon>
        <taxon>metagenomes</taxon>
        <taxon>ecological metagenomes</taxon>
    </lineage>
</organism>